<comment type="caution">
    <text evidence="2">The sequence shown here is derived from an EMBL/GenBank/DDBJ whole genome shotgun (WGS) entry which is preliminary data.</text>
</comment>
<dbReference type="OrthoDB" id="1814084at2"/>
<dbReference type="RefSeq" id="WP_037288924.1">
    <property type="nucleotide sequence ID" value="NZ_JEOB01000004.1"/>
</dbReference>
<accession>A0A011UCS9</accession>
<feature type="signal peptide" evidence="1">
    <location>
        <begin position="1"/>
        <end position="27"/>
    </location>
</feature>
<dbReference type="PATRIC" id="fig|1341156.4.peg.3610"/>
<dbReference type="SUPFAM" id="SSF54001">
    <property type="entry name" value="Cysteine proteinases"/>
    <property type="match status" value="1"/>
</dbReference>
<evidence type="ECO:0000313" key="3">
    <source>
        <dbReference type="Proteomes" id="UP000021369"/>
    </source>
</evidence>
<dbReference type="InterPro" id="IPR038765">
    <property type="entry name" value="Papain-like_cys_pep_sf"/>
</dbReference>
<feature type="chain" id="PRO_5001464623" description="Transglutaminase" evidence="1">
    <location>
        <begin position="28"/>
        <end position="855"/>
    </location>
</feature>
<sequence length="855" mass="94471">MINPVIRKFASITAAICMAFTSIPAWAATQTDPSMIDYDQSVMEARENYIKTVGEAVLSYSSDFIDISALKLRANSDDLPNFQSAVQANYPELFFWRSTRYYSSGSYITRIQPVYSVDKDSAMSMLSEFYNEADKYLELVNDSMSNLEIALVLHDAIVNDVAYELPSVADKETYSFMIEKIGYCDLYSKVYAYLLSQCGIRSEIVFSDTMNHEWLKTELLPGRYFNIDITWDDPTPNVNGRVLHTYFGLSDTALKSDNKHKDYDSIYPDDTYFDNSGIKDLDTAIVELNGKLYAIYAGSGTRDRQLVELDIVLGQNSGKLERTSVSRLDNMVWSAGSQGYWMGIYTGLFKHGSKLYYNTPDSICWFDPATSESGVLVKPSKPSGKSIYGCYIDNGKVYAVYKSSPNDSGTPTYTAVYDLGDEPYVPPVHEHSYSSIPTWNWSEDMSSAAAVFKCVGCTDTQTVNARVVSSYNSNGDLIYTATANFGGKTFTDVKTVSLYTLTIPEAMEIVSSDRPAVNGKYKSGTKVTLRYLDEFAVTKVSLVNISDYSTDNNNGTLTVTIAGDAEIKVEYTVYTTFIEGVSVTLGSRIGLNVYFRPAESITEDGYIAFSGSTGETKIAISDITPDENGRYKATYYMSAKDIAENVNISFGYGSGYTVDFSLLNGKPYVNSLNYSPLDYLNTLSRTGNKKLSSLAESTKIFGNNAKAFFDGITPDKTVTGLTSDDVKSFAPSVTEGKSTKYYGQSLLLRSNTALRLYFKGSISGCKVTDSKGRSVSFVTGTASGMNYVEIPDITADNLENKFTVSLADGGKVTLSPMTYVYETLLHYENDSSKAQLCSTVRALYNYSKAVQNYLS</sequence>
<name>A0A011UCS9_RUMAL</name>
<dbReference type="AlphaFoldDB" id="A0A011UCS9"/>
<protein>
    <recommendedName>
        <fullName evidence="4">Transglutaminase</fullName>
    </recommendedName>
</protein>
<keyword evidence="1" id="KW-0732">Signal</keyword>
<dbReference type="EMBL" id="JEOB01000004">
    <property type="protein sequence ID" value="EXM38419.1"/>
    <property type="molecule type" value="Genomic_DNA"/>
</dbReference>
<evidence type="ECO:0000313" key="2">
    <source>
        <dbReference type="EMBL" id="EXM38419.1"/>
    </source>
</evidence>
<evidence type="ECO:0000256" key="1">
    <source>
        <dbReference type="SAM" id="SignalP"/>
    </source>
</evidence>
<proteinExistence type="predicted"/>
<dbReference type="Proteomes" id="UP000021369">
    <property type="component" value="Unassembled WGS sequence"/>
</dbReference>
<reference evidence="2 3" key="1">
    <citation type="submission" date="2013-06" db="EMBL/GenBank/DDBJ databases">
        <title>Rumen cellulosomics: divergent fiber-degrading strategies revealed by comparative genome-wide analysis of six Ruminococcal strains.</title>
        <authorList>
            <person name="Dassa B."/>
            <person name="Borovok I."/>
            <person name="Lamed R."/>
            <person name="Flint H."/>
            <person name="Yeoman C.J."/>
            <person name="White B."/>
            <person name="Bayer E.A."/>
        </authorList>
    </citation>
    <scope>NUCLEOTIDE SEQUENCE [LARGE SCALE GENOMIC DNA]</scope>
    <source>
        <strain evidence="2 3">SY3</strain>
    </source>
</reference>
<gene>
    <name evidence="2" type="ORF">RASY3_12940</name>
</gene>
<evidence type="ECO:0008006" key="4">
    <source>
        <dbReference type="Google" id="ProtNLM"/>
    </source>
</evidence>
<organism evidence="2 3">
    <name type="scientific">Ruminococcus albus SY3</name>
    <dbReference type="NCBI Taxonomy" id="1341156"/>
    <lineage>
        <taxon>Bacteria</taxon>
        <taxon>Bacillati</taxon>
        <taxon>Bacillota</taxon>
        <taxon>Clostridia</taxon>
        <taxon>Eubacteriales</taxon>
        <taxon>Oscillospiraceae</taxon>
        <taxon>Ruminococcus</taxon>
    </lineage>
</organism>
<keyword evidence="3" id="KW-1185">Reference proteome</keyword>